<keyword evidence="4" id="KW-1185">Reference proteome</keyword>
<dbReference type="EMBL" id="CP046072">
    <property type="protein sequence ID" value="QSZ42169.1"/>
    <property type="molecule type" value="Genomic_DNA"/>
</dbReference>
<protein>
    <submittedName>
        <fullName evidence="3">Uncharacterized protein</fullName>
    </submittedName>
</protein>
<organism evidence="3 4">
    <name type="scientific">Sulfurimonas aquatica</name>
    <dbReference type="NCBI Taxonomy" id="2672570"/>
    <lineage>
        <taxon>Bacteria</taxon>
        <taxon>Pseudomonadati</taxon>
        <taxon>Campylobacterota</taxon>
        <taxon>Epsilonproteobacteria</taxon>
        <taxon>Campylobacterales</taxon>
        <taxon>Sulfurimonadaceae</taxon>
        <taxon>Sulfurimonas</taxon>
    </lineage>
</organism>
<dbReference type="KEGG" id="saqt:GJV85_08605"/>
<proteinExistence type="predicted"/>
<keyword evidence="2" id="KW-0812">Transmembrane</keyword>
<dbReference type="RefSeq" id="WP_207560985.1">
    <property type="nucleotide sequence ID" value="NZ_CP046072.1"/>
</dbReference>
<evidence type="ECO:0000256" key="2">
    <source>
        <dbReference type="SAM" id="Phobius"/>
    </source>
</evidence>
<keyword evidence="2" id="KW-1133">Transmembrane helix</keyword>
<evidence type="ECO:0000256" key="1">
    <source>
        <dbReference type="SAM" id="MobiDB-lite"/>
    </source>
</evidence>
<reference evidence="3" key="2">
    <citation type="submission" date="2021-04" db="EMBL/GenBank/DDBJ databases">
        <title>Isolation and characterization of a novel species of the genus Sulfurimonas.</title>
        <authorList>
            <person name="Fukui M."/>
        </authorList>
    </citation>
    <scope>NUCLEOTIDE SEQUENCE</scope>
    <source>
        <strain evidence="3">H1576</strain>
    </source>
</reference>
<accession>A0A975B0U7</accession>
<evidence type="ECO:0000313" key="3">
    <source>
        <dbReference type="EMBL" id="QSZ42169.1"/>
    </source>
</evidence>
<evidence type="ECO:0000313" key="4">
    <source>
        <dbReference type="Proteomes" id="UP000671852"/>
    </source>
</evidence>
<keyword evidence="2" id="KW-0472">Membrane</keyword>
<feature type="transmembrane region" description="Helical" evidence="2">
    <location>
        <begin position="48"/>
        <end position="68"/>
    </location>
</feature>
<feature type="compositionally biased region" description="Basic residues" evidence="1">
    <location>
        <begin position="1"/>
        <end position="14"/>
    </location>
</feature>
<sequence>MRKKIKHFSKKLSKGMKQEFHETKQIPKQLKNREYREAAEQMGDIGKMIFIACLWILPAGGVASAFLLKISHKFRPSSFQKKPDEPKK</sequence>
<dbReference type="Proteomes" id="UP000671852">
    <property type="component" value="Chromosome"/>
</dbReference>
<name>A0A975B0U7_9BACT</name>
<reference evidence="3" key="1">
    <citation type="submission" date="2019-11" db="EMBL/GenBank/DDBJ databases">
        <authorList>
            <person name="Kojima H."/>
        </authorList>
    </citation>
    <scope>NUCLEOTIDE SEQUENCE</scope>
    <source>
        <strain evidence="3">H1576</strain>
    </source>
</reference>
<dbReference type="AlphaFoldDB" id="A0A975B0U7"/>
<feature type="region of interest" description="Disordered" evidence="1">
    <location>
        <begin position="1"/>
        <end position="24"/>
    </location>
</feature>
<gene>
    <name evidence="3" type="ORF">GJV85_08605</name>
</gene>